<evidence type="ECO:0000256" key="2">
    <source>
        <dbReference type="ARBA" id="ARBA00022603"/>
    </source>
</evidence>
<dbReference type="PROSITE" id="PS00374">
    <property type="entry name" value="MGMT"/>
    <property type="match status" value="1"/>
</dbReference>
<accession>A0A382Z6H9</accession>
<feature type="domain" description="Methylated-DNA-[protein]-cysteine S-methyltransferase DNA binding" evidence="7">
    <location>
        <begin position="6"/>
        <end position="83"/>
    </location>
</feature>
<keyword evidence="5" id="KW-0234">DNA repair</keyword>
<keyword evidence="3" id="KW-0808">Transferase</keyword>
<evidence type="ECO:0000256" key="4">
    <source>
        <dbReference type="ARBA" id="ARBA00022763"/>
    </source>
</evidence>
<proteinExistence type="predicted"/>
<reference evidence="8" key="1">
    <citation type="submission" date="2018-05" db="EMBL/GenBank/DDBJ databases">
        <authorList>
            <person name="Lanie J.A."/>
            <person name="Ng W.-L."/>
            <person name="Kazmierczak K.M."/>
            <person name="Andrzejewski T.M."/>
            <person name="Davidsen T.M."/>
            <person name="Wayne K.J."/>
            <person name="Tettelin H."/>
            <person name="Glass J.I."/>
            <person name="Rusch D."/>
            <person name="Podicherti R."/>
            <person name="Tsui H.-C.T."/>
            <person name="Winkler M.E."/>
        </authorList>
    </citation>
    <scope>NUCLEOTIDE SEQUENCE</scope>
</reference>
<dbReference type="InterPro" id="IPR014048">
    <property type="entry name" value="MethylDNA_cys_MeTrfase_DNA-bd"/>
</dbReference>
<dbReference type="InterPro" id="IPR036217">
    <property type="entry name" value="MethylDNA_cys_MeTrfase_DNAb"/>
</dbReference>
<keyword evidence="4" id="KW-0227">DNA damage</keyword>
<dbReference type="CDD" id="cd06445">
    <property type="entry name" value="ATase"/>
    <property type="match status" value="1"/>
</dbReference>
<dbReference type="GO" id="GO:0003908">
    <property type="term" value="F:methylated-DNA-[protein]-cysteine S-methyltransferase activity"/>
    <property type="evidence" value="ECO:0007669"/>
    <property type="project" value="UniProtKB-EC"/>
</dbReference>
<keyword evidence="2" id="KW-0489">Methyltransferase</keyword>
<evidence type="ECO:0000256" key="6">
    <source>
        <dbReference type="ARBA" id="ARBA00049348"/>
    </source>
</evidence>
<evidence type="ECO:0000256" key="1">
    <source>
        <dbReference type="ARBA" id="ARBA00001286"/>
    </source>
</evidence>
<dbReference type="InterPro" id="IPR052520">
    <property type="entry name" value="ATL_DNA_repair"/>
</dbReference>
<dbReference type="PANTHER" id="PTHR42942">
    <property type="entry name" value="6-O-METHYLGUANINE DNA METHYLTRANSFERASE"/>
    <property type="match status" value="1"/>
</dbReference>
<name>A0A382Z6H9_9ZZZZ</name>
<dbReference type="GO" id="GO:0032259">
    <property type="term" value="P:methylation"/>
    <property type="evidence" value="ECO:0007669"/>
    <property type="project" value="UniProtKB-KW"/>
</dbReference>
<comment type="catalytic activity">
    <reaction evidence="6">
        <text>a 6-O-methyl-2'-deoxyguanosine in DNA + L-cysteinyl-[protein] = S-methyl-L-cysteinyl-[protein] + a 2'-deoxyguanosine in DNA</text>
        <dbReference type="Rhea" id="RHEA:24000"/>
        <dbReference type="Rhea" id="RHEA-COMP:10131"/>
        <dbReference type="Rhea" id="RHEA-COMP:10132"/>
        <dbReference type="Rhea" id="RHEA-COMP:11367"/>
        <dbReference type="Rhea" id="RHEA-COMP:11368"/>
        <dbReference type="ChEBI" id="CHEBI:29950"/>
        <dbReference type="ChEBI" id="CHEBI:82612"/>
        <dbReference type="ChEBI" id="CHEBI:85445"/>
        <dbReference type="ChEBI" id="CHEBI:85448"/>
        <dbReference type="EC" id="2.1.1.63"/>
    </reaction>
</comment>
<dbReference type="EMBL" id="UINC01181148">
    <property type="protein sequence ID" value="SVD90695.1"/>
    <property type="molecule type" value="Genomic_DNA"/>
</dbReference>
<dbReference type="GO" id="GO:0006281">
    <property type="term" value="P:DNA repair"/>
    <property type="evidence" value="ECO:0007669"/>
    <property type="project" value="UniProtKB-KW"/>
</dbReference>
<dbReference type="AlphaFoldDB" id="A0A382Z6H9"/>
<dbReference type="PANTHER" id="PTHR42942:SF1">
    <property type="entry name" value="ALKYLTRANSFERASE-LIKE PROTEIN 1"/>
    <property type="match status" value="1"/>
</dbReference>
<dbReference type="Pfam" id="PF01035">
    <property type="entry name" value="DNA_binding_1"/>
    <property type="match status" value="1"/>
</dbReference>
<sequence>MSSTSFTRRVLTIVRQIPRGRVATYADVAAMAGRPAASRAVGNIMKGCRDPNIPCHRVVRSNGQLGGYSETLVKQGLLKAEGISVIGQRLRHFTRLRWQRNW</sequence>
<comment type="catalytic activity">
    <reaction evidence="1">
        <text>a 4-O-methyl-thymidine in DNA + L-cysteinyl-[protein] = a thymidine in DNA + S-methyl-L-cysteinyl-[protein]</text>
        <dbReference type="Rhea" id="RHEA:53428"/>
        <dbReference type="Rhea" id="RHEA-COMP:10131"/>
        <dbReference type="Rhea" id="RHEA-COMP:10132"/>
        <dbReference type="Rhea" id="RHEA-COMP:13555"/>
        <dbReference type="Rhea" id="RHEA-COMP:13556"/>
        <dbReference type="ChEBI" id="CHEBI:29950"/>
        <dbReference type="ChEBI" id="CHEBI:82612"/>
        <dbReference type="ChEBI" id="CHEBI:137386"/>
        <dbReference type="ChEBI" id="CHEBI:137387"/>
        <dbReference type="EC" id="2.1.1.63"/>
    </reaction>
</comment>
<dbReference type="Gene3D" id="1.10.10.10">
    <property type="entry name" value="Winged helix-like DNA-binding domain superfamily/Winged helix DNA-binding domain"/>
    <property type="match status" value="1"/>
</dbReference>
<dbReference type="InterPro" id="IPR001497">
    <property type="entry name" value="MethylDNA_cys_MeTrfase_AS"/>
</dbReference>
<dbReference type="InterPro" id="IPR036388">
    <property type="entry name" value="WH-like_DNA-bd_sf"/>
</dbReference>
<protein>
    <recommendedName>
        <fullName evidence="7">Methylated-DNA-[protein]-cysteine S-methyltransferase DNA binding domain-containing protein</fullName>
    </recommendedName>
</protein>
<evidence type="ECO:0000256" key="5">
    <source>
        <dbReference type="ARBA" id="ARBA00023204"/>
    </source>
</evidence>
<evidence type="ECO:0000313" key="8">
    <source>
        <dbReference type="EMBL" id="SVD90695.1"/>
    </source>
</evidence>
<evidence type="ECO:0000259" key="7">
    <source>
        <dbReference type="Pfam" id="PF01035"/>
    </source>
</evidence>
<organism evidence="8">
    <name type="scientific">marine metagenome</name>
    <dbReference type="NCBI Taxonomy" id="408172"/>
    <lineage>
        <taxon>unclassified sequences</taxon>
        <taxon>metagenomes</taxon>
        <taxon>ecological metagenomes</taxon>
    </lineage>
</organism>
<gene>
    <name evidence="8" type="ORF">METZ01_LOCUS443549</name>
</gene>
<dbReference type="NCBIfam" id="TIGR00589">
    <property type="entry name" value="ogt"/>
    <property type="match status" value="1"/>
</dbReference>
<dbReference type="SUPFAM" id="SSF46767">
    <property type="entry name" value="Methylated DNA-protein cysteine methyltransferase, C-terminal domain"/>
    <property type="match status" value="1"/>
</dbReference>
<evidence type="ECO:0000256" key="3">
    <source>
        <dbReference type="ARBA" id="ARBA00022679"/>
    </source>
</evidence>